<comment type="similarity">
    <text evidence="4">Belongs to the GcvP family. N-terminal subunit subfamily.</text>
</comment>
<name>A0ABS4G0T3_9CLOT</name>
<dbReference type="Gene3D" id="3.90.1150.10">
    <property type="entry name" value="Aspartate Aminotransferase, domain 1"/>
    <property type="match status" value="1"/>
</dbReference>
<evidence type="ECO:0000313" key="6">
    <source>
        <dbReference type="EMBL" id="MBP1918107.1"/>
    </source>
</evidence>
<dbReference type="InterPro" id="IPR020581">
    <property type="entry name" value="GDC_P"/>
</dbReference>
<protein>
    <recommendedName>
        <fullName evidence="4">Probable glycine dehydrogenase (decarboxylating) subunit 1</fullName>
        <ecNumber evidence="4">1.4.4.2</ecNumber>
    </recommendedName>
    <alternativeName>
        <fullName evidence="4">Glycine cleavage system P-protein subunit 1</fullName>
    </alternativeName>
    <alternativeName>
        <fullName evidence="4">Glycine decarboxylase subunit 1</fullName>
    </alternativeName>
    <alternativeName>
        <fullName evidence="4">Glycine dehydrogenase (aminomethyl-transferring) subunit 1</fullName>
    </alternativeName>
</protein>
<comment type="catalytic activity">
    <reaction evidence="3 4">
        <text>N(6)-[(R)-lipoyl]-L-lysyl-[glycine-cleavage complex H protein] + glycine + H(+) = N(6)-[(R)-S(8)-aminomethyldihydrolipoyl]-L-lysyl-[glycine-cleavage complex H protein] + CO2</text>
        <dbReference type="Rhea" id="RHEA:24304"/>
        <dbReference type="Rhea" id="RHEA-COMP:10494"/>
        <dbReference type="Rhea" id="RHEA-COMP:10495"/>
        <dbReference type="ChEBI" id="CHEBI:15378"/>
        <dbReference type="ChEBI" id="CHEBI:16526"/>
        <dbReference type="ChEBI" id="CHEBI:57305"/>
        <dbReference type="ChEBI" id="CHEBI:83099"/>
        <dbReference type="ChEBI" id="CHEBI:83143"/>
        <dbReference type="EC" id="1.4.4.2"/>
    </reaction>
</comment>
<dbReference type="NCBIfam" id="NF001696">
    <property type="entry name" value="PRK00451.1"/>
    <property type="match status" value="1"/>
</dbReference>
<dbReference type="InterPro" id="IPR015422">
    <property type="entry name" value="PyrdxlP-dep_Trfase_small"/>
</dbReference>
<evidence type="ECO:0000259" key="5">
    <source>
        <dbReference type="Pfam" id="PF02347"/>
    </source>
</evidence>
<evidence type="ECO:0000256" key="4">
    <source>
        <dbReference type="HAMAP-Rule" id="MF_00712"/>
    </source>
</evidence>
<evidence type="ECO:0000256" key="2">
    <source>
        <dbReference type="ARBA" id="ARBA00023002"/>
    </source>
</evidence>
<dbReference type="Gene3D" id="3.40.640.10">
    <property type="entry name" value="Type I PLP-dependent aspartate aminotransferase-like (Major domain)"/>
    <property type="match status" value="1"/>
</dbReference>
<keyword evidence="7" id="KW-1185">Reference proteome</keyword>
<feature type="domain" description="Glycine cleavage system P-protein N-terminal" evidence="5">
    <location>
        <begin position="2"/>
        <end position="443"/>
    </location>
</feature>
<dbReference type="Proteomes" id="UP001519271">
    <property type="component" value="Unassembled WGS sequence"/>
</dbReference>
<dbReference type="PIRSF" id="PIRSF006815">
    <property type="entry name" value="GcvPA"/>
    <property type="match status" value="1"/>
</dbReference>
<dbReference type="InterPro" id="IPR049315">
    <property type="entry name" value="GDC-P_N"/>
</dbReference>
<dbReference type="GO" id="GO:0004375">
    <property type="term" value="F:glycine dehydrogenase (decarboxylating) activity"/>
    <property type="evidence" value="ECO:0007669"/>
    <property type="project" value="UniProtKB-EC"/>
</dbReference>
<keyword evidence="2 4" id="KW-0560">Oxidoreductase</keyword>
<dbReference type="CDD" id="cd00613">
    <property type="entry name" value="GDC-P"/>
    <property type="match status" value="1"/>
</dbReference>
<comment type="function">
    <text evidence="1 4">The glycine cleavage system catalyzes the degradation of glycine. The P protein binds the alpha-amino group of glycine through its pyridoxal phosphate cofactor; CO(2) is released and the remaining methylamine moiety is then transferred to the lipoamide cofactor of the H protein.</text>
</comment>
<dbReference type="RefSeq" id="WP_280922291.1">
    <property type="nucleotide sequence ID" value="NZ_JAGGKC010000003.1"/>
</dbReference>
<dbReference type="HAMAP" id="MF_00712">
    <property type="entry name" value="GcvPA"/>
    <property type="match status" value="1"/>
</dbReference>
<comment type="caution">
    <text evidence="6">The sequence shown here is derived from an EMBL/GenBank/DDBJ whole genome shotgun (WGS) entry which is preliminary data.</text>
</comment>
<organism evidence="6 7">
    <name type="scientific">Youngiibacter multivorans</name>
    <dbReference type="NCBI Taxonomy" id="937251"/>
    <lineage>
        <taxon>Bacteria</taxon>
        <taxon>Bacillati</taxon>
        <taxon>Bacillota</taxon>
        <taxon>Clostridia</taxon>
        <taxon>Eubacteriales</taxon>
        <taxon>Clostridiaceae</taxon>
        <taxon>Youngiibacter</taxon>
    </lineage>
</organism>
<dbReference type="InterPro" id="IPR023010">
    <property type="entry name" value="GcvPA"/>
</dbReference>
<dbReference type="SUPFAM" id="SSF53383">
    <property type="entry name" value="PLP-dependent transferases"/>
    <property type="match status" value="1"/>
</dbReference>
<dbReference type="InterPro" id="IPR015424">
    <property type="entry name" value="PyrdxlP-dep_Trfase"/>
</dbReference>
<evidence type="ECO:0000256" key="3">
    <source>
        <dbReference type="ARBA" id="ARBA00049026"/>
    </source>
</evidence>
<dbReference type="Pfam" id="PF02347">
    <property type="entry name" value="GDC-P"/>
    <property type="match status" value="1"/>
</dbReference>
<gene>
    <name evidence="4" type="primary">gcvPA</name>
    <name evidence="6" type="ORF">J2Z34_000578</name>
</gene>
<sequence length="446" mass="49285">MHRYLPNTTEDIRQMLEVIGIDSTEKLFGTIPDRVKLGRELDIPQSKSEIEVRREIGKMAGKNLSADDLVCFRGAGSYDRYIPSAVKHIVGRSEFYTAYTPYQPEISQGTLQSVFEYQSMICSLTGMDVSNVSMYDGATSAAEAAILASVHTRRPKVLVSMTVNPMVREVLSSYLKFRNVDLEFVAEKDGETDSDDLKMKLDGNIAGLIVQYPNFYGIIEDIRGSEEAVHGNKSLLIVSTDPVSLGILTSPGELKADIVVGEAQGLGQNMNFGGPVLGFMTATEKVMRKLPGRIVGETTDVDGKRAFVLTLQAREQHIRREKATSNICSDQTLNSITAAVYMAAMGKEGIREVADQSFKKAHYAYRRLIETGKFRLLHDKPFFSEFALVSDRSIEDLNRKLLDNGILGGLDISGPDASHGNVMLIAVTENRTKAEIDRLVEILEVE</sequence>
<reference evidence="6 7" key="1">
    <citation type="submission" date="2021-03" db="EMBL/GenBank/DDBJ databases">
        <title>Genomic Encyclopedia of Type Strains, Phase IV (KMG-IV): sequencing the most valuable type-strain genomes for metagenomic binning, comparative biology and taxonomic classification.</title>
        <authorList>
            <person name="Goeker M."/>
        </authorList>
    </citation>
    <scope>NUCLEOTIDE SEQUENCE [LARGE SCALE GENOMIC DNA]</scope>
    <source>
        <strain evidence="6 7">DSM 6139</strain>
    </source>
</reference>
<dbReference type="InterPro" id="IPR015421">
    <property type="entry name" value="PyrdxlP-dep_Trfase_major"/>
</dbReference>
<evidence type="ECO:0000313" key="7">
    <source>
        <dbReference type="Proteomes" id="UP001519271"/>
    </source>
</evidence>
<accession>A0ABS4G0T3</accession>
<comment type="subunit">
    <text evidence="4">The glycine cleavage system is composed of four proteins: P, T, L and H. In this organism, the P 'protein' is a heterodimer of two subunits.</text>
</comment>
<dbReference type="PANTHER" id="PTHR42806">
    <property type="entry name" value="GLYCINE CLEAVAGE SYSTEM P-PROTEIN"/>
    <property type="match status" value="1"/>
</dbReference>
<dbReference type="EC" id="1.4.4.2" evidence="4"/>
<proteinExistence type="inferred from homology"/>
<evidence type="ECO:0000256" key="1">
    <source>
        <dbReference type="ARBA" id="ARBA00003788"/>
    </source>
</evidence>
<dbReference type="PANTHER" id="PTHR42806:SF1">
    <property type="entry name" value="GLYCINE DEHYDROGENASE (DECARBOXYLATING)"/>
    <property type="match status" value="1"/>
</dbReference>
<dbReference type="EMBL" id="JAGGKC010000003">
    <property type="protein sequence ID" value="MBP1918107.1"/>
    <property type="molecule type" value="Genomic_DNA"/>
</dbReference>